<protein>
    <submittedName>
        <fullName evidence="1">Uncharacterized protein</fullName>
    </submittedName>
</protein>
<dbReference type="AlphaFoldDB" id="A0A0V1LHV6"/>
<organism evidence="1 2">
    <name type="scientific">Trichinella nativa</name>
    <dbReference type="NCBI Taxonomy" id="6335"/>
    <lineage>
        <taxon>Eukaryota</taxon>
        <taxon>Metazoa</taxon>
        <taxon>Ecdysozoa</taxon>
        <taxon>Nematoda</taxon>
        <taxon>Enoplea</taxon>
        <taxon>Dorylaimia</taxon>
        <taxon>Trichinellida</taxon>
        <taxon>Trichinellidae</taxon>
        <taxon>Trichinella</taxon>
    </lineage>
</organism>
<accession>A0A0V1LHV6</accession>
<evidence type="ECO:0000313" key="2">
    <source>
        <dbReference type="Proteomes" id="UP000054721"/>
    </source>
</evidence>
<gene>
    <name evidence="1" type="ORF">T02_5585</name>
</gene>
<proteinExistence type="predicted"/>
<dbReference type="EMBL" id="JYDW01000047">
    <property type="protein sequence ID" value="KRZ59076.1"/>
    <property type="molecule type" value="Genomic_DNA"/>
</dbReference>
<dbReference type="OrthoDB" id="10619892at2759"/>
<reference evidence="1 2" key="1">
    <citation type="submission" date="2015-05" db="EMBL/GenBank/DDBJ databases">
        <title>Evolution of Trichinella species and genotypes.</title>
        <authorList>
            <person name="Korhonen P.K."/>
            <person name="Edoardo P."/>
            <person name="Giuseppe L.R."/>
            <person name="Gasser R.B."/>
        </authorList>
    </citation>
    <scope>NUCLEOTIDE SEQUENCE [LARGE SCALE GENOMIC DNA]</scope>
    <source>
        <strain evidence="1">ISS10</strain>
    </source>
</reference>
<dbReference type="Proteomes" id="UP000054721">
    <property type="component" value="Unassembled WGS sequence"/>
</dbReference>
<sequence length="148" mass="16996">MRDVQSPAELEIWNNERIEDFEESSTTPCQLSLDVRVRAPHDSKYPLYAISLLIQRAGTEMSFPFSIAGKRACSDFMEIGFPKKRHEFDTVDIPQLNAPKQFRINVTGTCDLSVNLGLARHMRWKFIVSTNPLNCRRVSLERTIEVIP</sequence>
<name>A0A0V1LHV6_9BILA</name>
<comment type="caution">
    <text evidence="1">The sequence shown here is derived from an EMBL/GenBank/DDBJ whole genome shotgun (WGS) entry which is preliminary data.</text>
</comment>
<evidence type="ECO:0000313" key="1">
    <source>
        <dbReference type="EMBL" id="KRZ59076.1"/>
    </source>
</evidence>
<keyword evidence="2" id="KW-1185">Reference proteome</keyword>